<dbReference type="OrthoDB" id="1297858at2759"/>
<gene>
    <name evidence="1" type="ORF">CQW23_29115</name>
</gene>
<dbReference type="PANTHER" id="PTHR32278">
    <property type="entry name" value="F-BOX DOMAIN-CONTAINING PROTEIN"/>
    <property type="match status" value="1"/>
</dbReference>
<reference evidence="1 2" key="1">
    <citation type="journal article" date="2017" name="Genome Biol.">
        <title>New reference genome sequences of hot pepper reveal the massive evolution of plant disease-resistance genes by retroduplication.</title>
        <authorList>
            <person name="Kim S."/>
            <person name="Park J."/>
            <person name="Yeom S.I."/>
            <person name="Kim Y.M."/>
            <person name="Seo E."/>
            <person name="Kim K.T."/>
            <person name="Kim M.S."/>
            <person name="Lee J.M."/>
            <person name="Cheong K."/>
            <person name="Shin H.S."/>
            <person name="Kim S.B."/>
            <person name="Han K."/>
            <person name="Lee J."/>
            <person name="Park M."/>
            <person name="Lee H.A."/>
            <person name="Lee H.Y."/>
            <person name="Lee Y."/>
            <person name="Oh S."/>
            <person name="Lee J.H."/>
            <person name="Choi E."/>
            <person name="Choi E."/>
            <person name="Lee S.E."/>
            <person name="Jeon J."/>
            <person name="Kim H."/>
            <person name="Choi G."/>
            <person name="Song H."/>
            <person name="Lee J."/>
            <person name="Lee S.C."/>
            <person name="Kwon J.K."/>
            <person name="Lee H.Y."/>
            <person name="Koo N."/>
            <person name="Hong Y."/>
            <person name="Kim R.W."/>
            <person name="Kang W.H."/>
            <person name="Huh J.H."/>
            <person name="Kang B.C."/>
            <person name="Yang T.J."/>
            <person name="Lee Y.H."/>
            <person name="Bennetzen J.L."/>
            <person name="Choi D."/>
        </authorList>
    </citation>
    <scope>NUCLEOTIDE SEQUENCE [LARGE SCALE GENOMIC DNA]</scope>
    <source>
        <strain evidence="2">cv. PBC81</strain>
    </source>
</reference>
<comment type="caution">
    <text evidence="1">The sequence shown here is derived from an EMBL/GenBank/DDBJ whole genome shotgun (WGS) entry which is preliminary data.</text>
</comment>
<dbReference type="Proteomes" id="UP000224567">
    <property type="component" value="Unassembled WGS sequence"/>
</dbReference>
<reference evidence="2" key="2">
    <citation type="journal article" date="2017" name="J. Anim. Genet.">
        <title>Multiple reference genome sequences of hot pepper reveal the massive evolution of plant disease resistance genes by retroduplication.</title>
        <authorList>
            <person name="Kim S."/>
            <person name="Park J."/>
            <person name="Yeom S.-I."/>
            <person name="Kim Y.-M."/>
            <person name="Seo E."/>
            <person name="Kim K.-T."/>
            <person name="Kim M.-S."/>
            <person name="Lee J.M."/>
            <person name="Cheong K."/>
            <person name="Shin H.-S."/>
            <person name="Kim S.-B."/>
            <person name="Han K."/>
            <person name="Lee J."/>
            <person name="Park M."/>
            <person name="Lee H.-A."/>
            <person name="Lee H.-Y."/>
            <person name="Lee Y."/>
            <person name="Oh S."/>
            <person name="Lee J.H."/>
            <person name="Choi E."/>
            <person name="Choi E."/>
            <person name="Lee S.E."/>
            <person name="Jeon J."/>
            <person name="Kim H."/>
            <person name="Choi G."/>
            <person name="Song H."/>
            <person name="Lee J."/>
            <person name="Lee S.-C."/>
            <person name="Kwon J.-K."/>
            <person name="Lee H.-Y."/>
            <person name="Koo N."/>
            <person name="Hong Y."/>
            <person name="Kim R.W."/>
            <person name="Kang W.-H."/>
            <person name="Huh J.H."/>
            <person name="Kang B.-C."/>
            <person name="Yang T.-J."/>
            <person name="Lee Y.-H."/>
            <person name="Bennetzen J.L."/>
            <person name="Choi D."/>
        </authorList>
    </citation>
    <scope>NUCLEOTIDE SEQUENCE [LARGE SCALE GENOMIC DNA]</scope>
    <source>
        <strain evidence="2">cv. PBC81</strain>
    </source>
</reference>
<dbReference type="Pfam" id="PF14299">
    <property type="entry name" value="PP2"/>
    <property type="match status" value="1"/>
</dbReference>
<dbReference type="InterPro" id="IPR025886">
    <property type="entry name" value="PP2-like"/>
</dbReference>
<organism evidence="1 2">
    <name type="scientific">Capsicum baccatum</name>
    <name type="common">Peruvian pepper</name>
    <dbReference type="NCBI Taxonomy" id="33114"/>
    <lineage>
        <taxon>Eukaryota</taxon>
        <taxon>Viridiplantae</taxon>
        <taxon>Streptophyta</taxon>
        <taxon>Embryophyta</taxon>
        <taxon>Tracheophyta</taxon>
        <taxon>Spermatophyta</taxon>
        <taxon>Magnoliopsida</taxon>
        <taxon>eudicotyledons</taxon>
        <taxon>Gunneridae</taxon>
        <taxon>Pentapetalae</taxon>
        <taxon>asterids</taxon>
        <taxon>lamiids</taxon>
        <taxon>Solanales</taxon>
        <taxon>Solanaceae</taxon>
        <taxon>Solanoideae</taxon>
        <taxon>Capsiceae</taxon>
        <taxon>Capsicum</taxon>
    </lineage>
</organism>
<accession>A0A2G2VIJ3</accession>
<proteinExistence type="predicted"/>
<dbReference type="AlphaFoldDB" id="A0A2G2VIJ3"/>
<keyword evidence="2" id="KW-1185">Reference proteome</keyword>
<evidence type="ECO:0000313" key="2">
    <source>
        <dbReference type="Proteomes" id="UP000224567"/>
    </source>
</evidence>
<evidence type="ECO:0000313" key="1">
    <source>
        <dbReference type="EMBL" id="PHT32778.1"/>
    </source>
</evidence>
<name>A0A2G2VIJ3_CAPBA</name>
<dbReference type="STRING" id="33114.A0A2G2VIJ3"/>
<dbReference type="EMBL" id="MLFT02000012">
    <property type="protein sequence ID" value="PHT32778.1"/>
    <property type="molecule type" value="Genomic_DNA"/>
</dbReference>
<dbReference type="PANTHER" id="PTHR32278:SF81">
    <property type="entry name" value="F-BOX FAMILY PROTEIN"/>
    <property type="match status" value="1"/>
</dbReference>
<sequence>MSNSDREKELACAIVSEKLIDYENSWIVDSGCPNHMISYEKKLFSMTEYKEVAYLANARSLDIRGRIGTEMLSPKTDYAAYLVLKLACKYYGLESTNSIARFLNYESETETDEQANTVQLATLPIMRGDGCMEVELGYFNSKEGSGGPVEARLIKMKRPVDTSGLFVGGIEFRPK</sequence>
<protein>
    <submittedName>
        <fullName evidence="1">Uncharacterized protein</fullName>
    </submittedName>
</protein>